<keyword evidence="12 13" id="KW-0175">Coiled coil</keyword>
<feature type="domain" description="Phorbol-ester/DAG-type" evidence="16">
    <location>
        <begin position="746"/>
        <end position="797"/>
    </location>
</feature>
<keyword evidence="6" id="KW-0479">Metal-binding</keyword>
<keyword evidence="4" id="KW-0597">Phosphoprotein</keyword>
<evidence type="ECO:0000259" key="17">
    <source>
        <dbReference type="PROSITE" id="PS50108"/>
    </source>
</evidence>
<dbReference type="InterPro" id="IPR036322">
    <property type="entry name" value="WD40_repeat_dom_sf"/>
</dbReference>
<dbReference type="InterPro" id="IPR000095">
    <property type="entry name" value="CRIB_dom"/>
</dbReference>
<dbReference type="GO" id="GO:0005737">
    <property type="term" value="C:cytoplasm"/>
    <property type="evidence" value="ECO:0007669"/>
    <property type="project" value="TreeGrafter"/>
</dbReference>
<gene>
    <name evidence="20" type="ORF">LOD99_5370</name>
</gene>
<dbReference type="InterPro" id="IPR008271">
    <property type="entry name" value="Ser/Thr_kinase_AS"/>
</dbReference>
<dbReference type="PROSITE" id="PS50011">
    <property type="entry name" value="PROTEIN_KINASE_DOM"/>
    <property type="match status" value="1"/>
</dbReference>
<dbReference type="InterPro" id="IPR000719">
    <property type="entry name" value="Prot_kinase_dom"/>
</dbReference>
<dbReference type="GO" id="GO:0031032">
    <property type="term" value="P:actomyosin structure organization"/>
    <property type="evidence" value="ECO:0007669"/>
    <property type="project" value="TreeGrafter"/>
</dbReference>
<evidence type="ECO:0000256" key="2">
    <source>
        <dbReference type="ARBA" id="ARBA00012513"/>
    </source>
</evidence>
<evidence type="ECO:0000259" key="16">
    <source>
        <dbReference type="PROSITE" id="PS50081"/>
    </source>
</evidence>
<dbReference type="InterPro" id="IPR011993">
    <property type="entry name" value="PH-like_dom_sf"/>
</dbReference>
<dbReference type="InterPro" id="IPR050839">
    <property type="entry name" value="Rho-assoc_Ser/Thr_Kinase"/>
</dbReference>
<dbReference type="SMART" id="SM00109">
    <property type="entry name" value="C1"/>
    <property type="match status" value="1"/>
</dbReference>
<dbReference type="FunFam" id="1.10.510.10:FF:000751">
    <property type="entry name" value="Non-specific serine/threonine protein kinase"/>
    <property type="match status" value="1"/>
</dbReference>
<dbReference type="PROSITE" id="PS50108">
    <property type="entry name" value="CRIB"/>
    <property type="match status" value="1"/>
</dbReference>
<feature type="compositionally biased region" description="Polar residues" evidence="14">
    <location>
        <begin position="730"/>
        <end position="743"/>
    </location>
</feature>
<dbReference type="InterPro" id="IPR057529">
    <property type="entry name" value="MRCK/ROCK_PH"/>
</dbReference>
<dbReference type="Gene3D" id="1.10.510.10">
    <property type="entry name" value="Transferase(Phosphotransferase) domain 1"/>
    <property type="match status" value="1"/>
</dbReference>
<dbReference type="PANTHER" id="PTHR22988">
    <property type="entry name" value="MYOTONIC DYSTROPHY S/T KINASE-RELATED"/>
    <property type="match status" value="1"/>
</dbReference>
<reference evidence="20 21" key="1">
    <citation type="journal article" date="2023" name="BMC Biol.">
        <title>The compact genome of the sponge Oopsacas minuta (Hexactinellida) is lacking key metazoan core genes.</title>
        <authorList>
            <person name="Santini S."/>
            <person name="Schenkelaars Q."/>
            <person name="Jourda C."/>
            <person name="Duchesne M."/>
            <person name="Belahbib H."/>
            <person name="Rocher C."/>
            <person name="Selva M."/>
            <person name="Riesgo A."/>
            <person name="Vervoort M."/>
            <person name="Leys S.P."/>
            <person name="Kodjabachian L."/>
            <person name="Le Bivic A."/>
            <person name="Borchiellini C."/>
            <person name="Claverie J.M."/>
            <person name="Renard E."/>
        </authorList>
    </citation>
    <scope>NUCLEOTIDE SEQUENCE [LARGE SCALE GENOMIC DNA]</scope>
    <source>
        <strain evidence="20">SPO-2</strain>
    </source>
</reference>
<dbReference type="EMBL" id="JAKMXF010000306">
    <property type="protein sequence ID" value="KAI6651223.1"/>
    <property type="molecule type" value="Genomic_DNA"/>
</dbReference>
<feature type="domain" description="CNH" evidence="18">
    <location>
        <begin position="959"/>
        <end position="1230"/>
    </location>
</feature>
<feature type="region of interest" description="Disordered" evidence="14">
    <location>
        <begin position="716"/>
        <end position="743"/>
    </location>
</feature>
<comment type="similarity">
    <text evidence="1">Belongs to the protein kinase superfamily. AGC Ser/Thr protein kinase family. DMPK subfamily.</text>
</comment>
<accession>A0AAV7JQF2</accession>
<keyword evidence="5" id="KW-0808">Transferase</keyword>
<dbReference type="SUPFAM" id="SSF50978">
    <property type="entry name" value="WD40 repeat-like"/>
    <property type="match status" value="1"/>
</dbReference>
<evidence type="ECO:0000256" key="1">
    <source>
        <dbReference type="ARBA" id="ARBA00005719"/>
    </source>
</evidence>
<evidence type="ECO:0000256" key="13">
    <source>
        <dbReference type="SAM" id="Coils"/>
    </source>
</evidence>
<evidence type="ECO:0000256" key="7">
    <source>
        <dbReference type="ARBA" id="ARBA00022741"/>
    </source>
</evidence>
<dbReference type="GO" id="GO:0005524">
    <property type="term" value="F:ATP binding"/>
    <property type="evidence" value="ECO:0007669"/>
    <property type="project" value="UniProtKB-KW"/>
</dbReference>
<feature type="domain" description="Protein kinase" evidence="15">
    <location>
        <begin position="1"/>
        <end position="230"/>
    </location>
</feature>
<dbReference type="Proteomes" id="UP001165289">
    <property type="component" value="Unassembled WGS sequence"/>
</dbReference>
<feature type="domain" description="CRIB" evidence="17">
    <location>
        <begin position="1294"/>
        <end position="1307"/>
    </location>
</feature>
<keyword evidence="7" id="KW-0547">Nucleotide-binding</keyword>
<comment type="caution">
    <text evidence="20">The sequence shown here is derived from an EMBL/GenBank/DDBJ whole genome shotgun (WGS) entry which is preliminary data.</text>
</comment>
<sequence>MRIFFHSSANFRFVIASDCGSGMSESFLIFRDSRPSRNRMAHSFTVVYERLASPSTTFKSMRISFGSLPRRHFFSDVYSSRLNYVHRDIKPDNILIDKTGHIKLADFGSCLKLDENGEAHSNIAVGTPDYISPEILRAMEDGKGTYGKECDWWSLGICLFEMLFGEVPFYAESLVDTYSKIVDHNYTYPVNVDENEVSSDARDLISHLICPANTRLGKSNCSEIQQHTFFDNIDWTKLNSSKPPYIPEFIDDSDTSNFEEISEPVIPKIISPPANFKHVPGQLPFVGYSYMRMSSNAIISDIPLDPNSKRKRMSSPGIDPEIQSNFDDRDVSPEIIRDNLLKTAKSGTICSNFDSGLANNLAFSDADVNGFSPDHVKDKQISNLQCQSLSHNSQGLIKTDSCPKVCYNHNQGDVSFENDLLVDPPSSDELRNLYISDANMQNTVLSNEYNSLCSKYHGVKSLYISLKEVYQETQNKVAKYNNFYGCDDSEIGSDNFNKPVLFENVDNPSDSCSRIPSRTQKDISSKEINLHNNTLYNISKKIQVEQDARKYLRHFADDLSSEIEKIKNINLSNSIKHEAWHERRSVKNDSQRLHELQLALDSEINAKQQISDELARTKEQQALNETQIHSLTKQAQELYNLIQKKQNQLHKRDLEIQELRKNLVGISSPSDQNSYSSDSLVAYLAANAGENFSNKNKRIFSDKSDIFCDKFESLSSSSTISGSPPNSPSRITKSGPQPTRNIPPTQHHFSITTLYEPIICDHCCSFMLGLIRQCVRCETCNYQCHLHCADLKDTSACPSSQKARKLVFNAATGIGTIYQGLVKVPKPNGVRKGWLKQLMIICDYKILFYDISIDKSHTYRLVQFIDICDEDFYISKVVDSEVIHAHPKLVPQIFKLSSCLRGCKDINPSILVLMQNESIRDTILTILSELRLFVKQNKLTKSPLYRPRELYDSTQLDLLRYINSACLIDTERLLIGCEDGLYLLDIFNHFCNRISDKKVYQLEFVESEGLVIYSAGRQKVLQMIPILSLESTDYSPVKIIDTKGSNIFATGFVQQSTFIAVAIRKRLILFEVTKPSISKYTKIKEITMQSTIMSLNIFGSRICLGINSGFIIVFIQGDASPLYLVNNEDSTLAFLSISPFEPLCSIELNLGKEYLLCFDLLAIYVDHFGRRTRQYEIKWLASPSSIVYHPPFLLAYCETSIDVYDPNSGAWLQTIPLKRTESISKEGTILVSYQSDPPKLVYLQNCSQTSNPTLQLKFTDVPTLHHKNNFQKSRGSKGALDVWRSKSDKRHIEISPPTDFSHVQHVGSKDFFVLHPLPADADDPPNASIFVDNNPLNSISDLNTSSDNTSVFQVYSNQWDSSIAPYNQQFSSKSNLQPPTLAPCENVSTIPNKFGITNTSATIQDELPIMNDEGLKHQLLTKNKHIL</sequence>
<feature type="coiled-coil region" evidence="13">
    <location>
        <begin position="593"/>
        <end position="662"/>
    </location>
</feature>
<evidence type="ECO:0000259" key="15">
    <source>
        <dbReference type="PROSITE" id="PS50011"/>
    </source>
</evidence>
<dbReference type="GO" id="GO:0005856">
    <property type="term" value="C:cytoskeleton"/>
    <property type="evidence" value="ECO:0007669"/>
    <property type="project" value="TreeGrafter"/>
</dbReference>
<dbReference type="SMART" id="SM00220">
    <property type="entry name" value="S_TKc"/>
    <property type="match status" value="1"/>
</dbReference>
<keyword evidence="10" id="KW-0862">Zinc</keyword>
<evidence type="ECO:0000256" key="11">
    <source>
        <dbReference type="ARBA" id="ARBA00022840"/>
    </source>
</evidence>
<dbReference type="SUPFAM" id="SSF56112">
    <property type="entry name" value="Protein kinase-like (PK-like)"/>
    <property type="match status" value="1"/>
</dbReference>
<dbReference type="PROSITE" id="PS50081">
    <property type="entry name" value="ZF_DAG_PE_2"/>
    <property type="match status" value="1"/>
</dbReference>
<evidence type="ECO:0000256" key="8">
    <source>
        <dbReference type="ARBA" id="ARBA00022771"/>
    </source>
</evidence>
<dbReference type="PROSITE" id="PS00479">
    <property type="entry name" value="ZF_DAG_PE_1"/>
    <property type="match status" value="1"/>
</dbReference>
<proteinExistence type="inferred from homology"/>
<dbReference type="Pfam" id="PF00130">
    <property type="entry name" value="C1_1"/>
    <property type="match status" value="1"/>
</dbReference>
<dbReference type="InterPro" id="IPR002219">
    <property type="entry name" value="PKC_DAG/PE"/>
</dbReference>
<dbReference type="Pfam" id="PF00069">
    <property type="entry name" value="Pkinase"/>
    <property type="match status" value="1"/>
</dbReference>
<dbReference type="GO" id="GO:0004674">
    <property type="term" value="F:protein serine/threonine kinase activity"/>
    <property type="evidence" value="ECO:0007669"/>
    <property type="project" value="UniProtKB-KW"/>
</dbReference>
<protein>
    <recommendedName>
        <fullName evidence="2">non-specific serine/threonine protein kinase</fullName>
        <ecNumber evidence="2">2.7.11.1</ecNumber>
    </recommendedName>
</protein>
<organism evidence="20 21">
    <name type="scientific">Oopsacas minuta</name>
    <dbReference type="NCBI Taxonomy" id="111878"/>
    <lineage>
        <taxon>Eukaryota</taxon>
        <taxon>Metazoa</taxon>
        <taxon>Porifera</taxon>
        <taxon>Hexactinellida</taxon>
        <taxon>Hexasterophora</taxon>
        <taxon>Lyssacinosida</taxon>
        <taxon>Leucopsacidae</taxon>
        <taxon>Oopsacas</taxon>
    </lineage>
</organism>
<name>A0AAV7JQF2_9METZ</name>
<dbReference type="Gene3D" id="2.30.29.30">
    <property type="entry name" value="Pleckstrin-homology domain (PH domain)/Phosphotyrosine-binding domain (PTB)"/>
    <property type="match status" value="1"/>
</dbReference>
<dbReference type="SUPFAM" id="SSF57889">
    <property type="entry name" value="Cysteine-rich domain"/>
    <property type="match status" value="1"/>
</dbReference>
<evidence type="ECO:0000256" key="10">
    <source>
        <dbReference type="ARBA" id="ARBA00022833"/>
    </source>
</evidence>
<evidence type="ECO:0000256" key="14">
    <source>
        <dbReference type="SAM" id="MobiDB-lite"/>
    </source>
</evidence>
<dbReference type="InterPro" id="IPR046349">
    <property type="entry name" value="C1-like_sf"/>
</dbReference>
<feature type="domain" description="AGC-kinase C-terminal" evidence="19">
    <location>
        <begin position="231"/>
        <end position="300"/>
    </location>
</feature>
<evidence type="ECO:0000256" key="6">
    <source>
        <dbReference type="ARBA" id="ARBA00022723"/>
    </source>
</evidence>
<dbReference type="SMART" id="SM00036">
    <property type="entry name" value="CNH"/>
    <property type="match status" value="1"/>
</dbReference>
<dbReference type="Gene3D" id="3.30.60.20">
    <property type="match status" value="1"/>
</dbReference>
<evidence type="ECO:0000256" key="5">
    <source>
        <dbReference type="ARBA" id="ARBA00022679"/>
    </source>
</evidence>
<dbReference type="GO" id="GO:0008270">
    <property type="term" value="F:zinc ion binding"/>
    <property type="evidence" value="ECO:0007669"/>
    <property type="project" value="UniProtKB-KW"/>
</dbReference>
<evidence type="ECO:0000259" key="18">
    <source>
        <dbReference type="PROSITE" id="PS50219"/>
    </source>
</evidence>
<dbReference type="PROSITE" id="PS00108">
    <property type="entry name" value="PROTEIN_KINASE_ST"/>
    <property type="match status" value="1"/>
</dbReference>
<dbReference type="EC" id="2.7.11.1" evidence="2"/>
<dbReference type="PANTHER" id="PTHR22988:SF66">
    <property type="entry name" value="SERINE_THREONINE-PROTEIN KINASE GENGHIS KHAN"/>
    <property type="match status" value="1"/>
</dbReference>
<evidence type="ECO:0000256" key="12">
    <source>
        <dbReference type="ARBA" id="ARBA00023054"/>
    </source>
</evidence>
<keyword evidence="8" id="KW-0863">Zinc-finger</keyword>
<evidence type="ECO:0000256" key="4">
    <source>
        <dbReference type="ARBA" id="ARBA00022553"/>
    </source>
</evidence>
<keyword evidence="3" id="KW-0723">Serine/threonine-protein kinase</keyword>
<dbReference type="Pfam" id="PF25346">
    <property type="entry name" value="PH_MRCK"/>
    <property type="match status" value="1"/>
</dbReference>
<evidence type="ECO:0000313" key="21">
    <source>
        <dbReference type="Proteomes" id="UP001165289"/>
    </source>
</evidence>
<dbReference type="InterPro" id="IPR001180">
    <property type="entry name" value="CNH_dom"/>
</dbReference>
<dbReference type="InterPro" id="IPR000961">
    <property type="entry name" value="AGC-kinase_C"/>
</dbReference>
<evidence type="ECO:0000313" key="20">
    <source>
        <dbReference type="EMBL" id="KAI6651223.1"/>
    </source>
</evidence>
<keyword evidence="21" id="KW-1185">Reference proteome</keyword>
<dbReference type="PROSITE" id="PS51285">
    <property type="entry name" value="AGC_KINASE_CTER"/>
    <property type="match status" value="1"/>
</dbReference>
<evidence type="ECO:0000256" key="9">
    <source>
        <dbReference type="ARBA" id="ARBA00022777"/>
    </source>
</evidence>
<evidence type="ECO:0000259" key="19">
    <source>
        <dbReference type="PROSITE" id="PS51285"/>
    </source>
</evidence>
<dbReference type="SMART" id="SM00133">
    <property type="entry name" value="S_TK_X"/>
    <property type="match status" value="1"/>
</dbReference>
<keyword evidence="11" id="KW-0067">ATP-binding</keyword>
<dbReference type="PROSITE" id="PS50219">
    <property type="entry name" value="CNH"/>
    <property type="match status" value="1"/>
</dbReference>
<keyword evidence="9 20" id="KW-0418">Kinase</keyword>
<evidence type="ECO:0000256" key="3">
    <source>
        <dbReference type="ARBA" id="ARBA00022527"/>
    </source>
</evidence>
<dbReference type="InterPro" id="IPR011009">
    <property type="entry name" value="Kinase-like_dom_sf"/>
</dbReference>
<dbReference type="Pfam" id="PF00780">
    <property type="entry name" value="CNH"/>
    <property type="match status" value="1"/>
</dbReference>